<dbReference type="FunFam" id="3.30.9.10:FF:000033">
    <property type="entry name" value="Putative oxidoreductase C1F5.03c"/>
    <property type="match status" value="1"/>
</dbReference>
<dbReference type="EMBL" id="KK914593">
    <property type="protein sequence ID" value="KDP31996.1"/>
    <property type="molecule type" value="Genomic_DNA"/>
</dbReference>
<dbReference type="GO" id="GO:0005737">
    <property type="term" value="C:cytoplasm"/>
    <property type="evidence" value="ECO:0007669"/>
    <property type="project" value="TreeGrafter"/>
</dbReference>
<dbReference type="OrthoDB" id="498204at2759"/>
<dbReference type="InterPro" id="IPR036188">
    <property type="entry name" value="FAD/NAD-bd_sf"/>
</dbReference>
<evidence type="ECO:0000313" key="4">
    <source>
        <dbReference type="Proteomes" id="UP000027138"/>
    </source>
</evidence>
<dbReference type="Gene3D" id="3.50.50.60">
    <property type="entry name" value="FAD/NAD(P)-binding domain"/>
    <property type="match status" value="1"/>
</dbReference>
<proteinExistence type="predicted"/>
<evidence type="ECO:0000313" key="3">
    <source>
        <dbReference type="EMBL" id="KDP31996.1"/>
    </source>
</evidence>
<dbReference type="STRING" id="180498.A0A067K6X2"/>
<dbReference type="InterPro" id="IPR006076">
    <property type="entry name" value="FAD-dep_OxRdtase"/>
</dbReference>
<dbReference type="Gene3D" id="3.30.9.10">
    <property type="entry name" value="D-Amino Acid Oxidase, subunit A, domain 2"/>
    <property type="match status" value="1"/>
</dbReference>
<feature type="domain" description="FAD dependent oxidoreductase" evidence="2">
    <location>
        <begin position="49"/>
        <end position="399"/>
    </location>
</feature>
<dbReference type="Pfam" id="PF01266">
    <property type="entry name" value="DAO"/>
    <property type="match status" value="1"/>
</dbReference>
<evidence type="ECO:0000259" key="2">
    <source>
        <dbReference type="Pfam" id="PF01266"/>
    </source>
</evidence>
<protein>
    <recommendedName>
        <fullName evidence="2">FAD dependent oxidoreductase domain-containing protein</fullName>
    </recommendedName>
</protein>
<dbReference type="GO" id="GO:0016491">
    <property type="term" value="F:oxidoreductase activity"/>
    <property type="evidence" value="ECO:0007669"/>
    <property type="project" value="UniProtKB-KW"/>
</dbReference>
<dbReference type="KEGG" id="jcu:105639770"/>
<dbReference type="FunFam" id="3.50.50.60:FF:000360">
    <property type="entry name" value="FAD-dependent oxidoreductase family protein"/>
    <property type="match status" value="1"/>
</dbReference>
<dbReference type="PANTHER" id="PTHR13847">
    <property type="entry name" value="SARCOSINE DEHYDROGENASE-RELATED"/>
    <property type="match status" value="1"/>
</dbReference>
<reference evidence="3 4" key="1">
    <citation type="journal article" date="2014" name="PLoS ONE">
        <title>Global Analysis of Gene Expression Profiles in Physic Nut (Jatropha curcas L.) Seedlings Exposed to Salt Stress.</title>
        <authorList>
            <person name="Zhang L."/>
            <person name="Zhang C."/>
            <person name="Wu P."/>
            <person name="Chen Y."/>
            <person name="Li M."/>
            <person name="Jiang H."/>
            <person name="Wu G."/>
        </authorList>
    </citation>
    <scope>NUCLEOTIDE SEQUENCE [LARGE SCALE GENOMIC DNA]</scope>
    <source>
        <strain evidence="4">cv. GZQX0401</strain>
        <tissue evidence="3">Young leaves</tissue>
    </source>
</reference>
<dbReference type="SUPFAM" id="SSF51905">
    <property type="entry name" value="FAD/NAD(P)-binding domain"/>
    <property type="match status" value="1"/>
</dbReference>
<dbReference type="PANTHER" id="PTHR13847:SF150">
    <property type="entry name" value="OXIDOREDUCTASE TDA3-RELATED"/>
    <property type="match status" value="1"/>
</dbReference>
<keyword evidence="4" id="KW-1185">Reference proteome</keyword>
<evidence type="ECO:0000256" key="1">
    <source>
        <dbReference type="ARBA" id="ARBA00023002"/>
    </source>
</evidence>
<dbReference type="AlphaFoldDB" id="A0A067K6X2"/>
<accession>A0A067K6X2</accession>
<dbReference type="Proteomes" id="UP000027138">
    <property type="component" value="Unassembled WGS sequence"/>
</dbReference>
<keyword evidence="1" id="KW-0560">Oxidoreductase</keyword>
<gene>
    <name evidence="3" type="ORF">JCGZ_12457</name>
</gene>
<organism evidence="3 4">
    <name type="scientific">Jatropha curcas</name>
    <name type="common">Barbados nut</name>
    <dbReference type="NCBI Taxonomy" id="180498"/>
    <lineage>
        <taxon>Eukaryota</taxon>
        <taxon>Viridiplantae</taxon>
        <taxon>Streptophyta</taxon>
        <taxon>Embryophyta</taxon>
        <taxon>Tracheophyta</taxon>
        <taxon>Spermatophyta</taxon>
        <taxon>Magnoliopsida</taxon>
        <taxon>eudicotyledons</taxon>
        <taxon>Gunneridae</taxon>
        <taxon>Pentapetalae</taxon>
        <taxon>rosids</taxon>
        <taxon>fabids</taxon>
        <taxon>Malpighiales</taxon>
        <taxon>Euphorbiaceae</taxon>
        <taxon>Crotonoideae</taxon>
        <taxon>Jatropheae</taxon>
        <taxon>Jatropha</taxon>
    </lineage>
</organism>
<sequence>MAVTLPPTLPVFNLSTLLRRNRNSAIILKNSSIRCSSSPTAPMDRNQKRVVVCGGGVIGVCTGYFLAKNGAAVTLVEKSSVACAASGKAGGFLALDWCDGGPLSSLARASFNLHRSLAQELNGFESYGYRPLTALSLTVTESESKNKSSSSSSARVENLPSWIDGPARGPRTIGSTETTAQLHPQLFTRTLLSKAMESYGVELVIGKVERVAVEEGRVGSVVLEGGRVINSDAVVLTLGPWSGKFEMLRSLFRVYGLKAHSIVLEPKEASAITPHALFLSYHPAHGGEPIDPEIYPRPTGEVYICGMSSEVEVPEDPEEIVGDPESIGVLKRVAKTVSSHLAEGEAQLKAEQACFLPCTDDGIPVIGEFPGVQGCYVATGHSCWGILNGPATGAAVAELVLDGKSTLVDLSKFSPARFLGLRKGKC</sequence>
<name>A0A067K6X2_JATCU</name>